<name>A0A6J7DNE6_9ZZZZ</name>
<keyword evidence="2" id="KW-0812">Transmembrane</keyword>
<feature type="transmembrane region" description="Helical" evidence="2">
    <location>
        <begin position="6"/>
        <end position="27"/>
    </location>
</feature>
<feature type="region of interest" description="Disordered" evidence="1">
    <location>
        <begin position="54"/>
        <end position="90"/>
    </location>
</feature>
<feature type="compositionally biased region" description="Polar residues" evidence="1">
    <location>
        <begin position="61"/>
        <end position="74"/>
    </location>
</feature>
<organism evidence="3">
    <name type="scientific">freshwater metagenome</name>
    <dbReference type="NCBI Taxonomy" id="449393"/>
    <lineage>
        <taxon>unclassified sequences</taxon>
        <taxon>metagenomes</taxon>
        <taxon>ecological metagenomes</taxon>
    </lineage>
</organism>
<keyword evidence="2" id="KW-0472">Membrane</keyword>
<dbReference type="AlphaFoldDB" id="A0A6J7DNE6"/>
<evidence type="ECO:0000313" key="3">
    <source>
        <dbReference type="EMBL" id="CAB4868823.1"/>
    </source>
</evidence>
<keyword evidence="2" id="KW-1133">Transmembrane helix</keyword>
<protein>
    <submittedName>
        <fullName evidence="3">Unannotated protein</fullName>
    </submittedName>
</protein>
<gene>
    <name evidence="3" type="ORF">UFOPK3461_00201</name>
</gene>
<sequence>MSNAFMALIWWVIPALGLIAAIVYVVWVTKFEGKYRAQTNRSVDSFQKFQQTFGAQGASGQGQKDPTQRNSNLGDPNLDSGDYPYKKLNP</sequence>
<accession>A0A6J7DNE6</accession>
<evidence type="ECO:0000256" key="2">
    <source>
        <dbReference type="SAM" id="Phobius"/>
    </source>
</evidence>
<evidence type="ECO:0000256" key="1">
    <source>
        <dbReference type="SAM" id="MobiDB-lite"/>
    </source>
</evidence>
<dbReference type="EMBL" id="CAFBLW010000007">
    <property type="protein sequence ID" value="CAB4868823.1"/>
    <property type="molecule type" value="Genomic_DNA"/>
</dbReference>
<proteinExistence type="predicted"/>
<reference evidence="3" key="1">
    <citation type="submission" date="2020-05" db="EMBL/GenBank/DDBJ databases">
        <authorList>
            <person name="Chiriac C."/>
            <person name="Salcher M."/>
            <person name="Ghai R."/>
            <person name="Kavagutti S V."/>
        </authorList>
    </citation>
    <scope>NUCLEOTIDE SEQUENCE</scope>
</reference>